<feature type="transmembrane region" description="Helical" evidence="1">
    <location>
        <begin position="124"/>
        <end position="147"/>
    </location>
</feature>
<keyword evidence="3" id="KW-1185">Reference proteome</keyword>
<dbReference type="AlphaFoldDB" id="A0ABC8T144"/>
<keyword evidence="1" id="KW-1133">Transmembrane helix</keyword>
<reference evidence="2 3" key="1">
    <citation type="submission" date="2024-02" db="EMBL/GenBank/DDBJ databases">
        <authorList>
            <person name="Vignale AGUSTIN F."/>
            <person name="Sosa J E."/>
            <person name="Modenutti C."/>
        </authorList>
    </citation>
    <scope>NUCLEOTIDE SEQUENCE [LARGE SCALE GENOMIC DNA]</scope>
</reference>
<feature type="transmembrane region" description="Helical" evidence="1">
    <location>
        <begin position="39"/>
        <end position="68"/>
    </location>
</feature>
<sequence>MPRGGNIPHEMLMRPSYFFLEVPPSQVTVGRRCGGSLKVYVSLLFVVDCNSLWLGVSCSIVGLIVLLYRGCRQRILVVVICTGEEDGVKPNQIDPILFKEFNQPSPPASGSRQFRLPDTFSGSIQAFSGLICIGSFLFSTGSFILALTSYRSAAVQLFLAHI</sequence>
<protein>
    <submittedName>
        <fullName evidence="2">Uncharacterized protein</fullName>
    </submittedName>
</protein>
<organism evidence="2 3">
    <name type="scientific">Ilex paraguariensis</name>
    <name type="common">yerba mate</name>
    <dbReference type="NCBI Taxonomy" id="185542"/>
    <lineage>
        <taxon>Eukaryota</taxon>
        <taxon>Viridiplantae</taxon>
        <taxon>Streptophyta</taxon>
        <taxon>Embryophyta</taxon>
        <taxon>Tracheophyta</taxon>
        <taxon>Spermatophyta</taxon>
        <taxon>Magnoliopsida</taxon>
        <taxon>eudicotyledons</taxon>
        <taxon>Gunneridae</taxon>
        <taxon>Pentapetalae</taxon>
        <taxon>asterids</taxon>
        <taxon>campanulids</taxon>
        <taxon>Aquifoliales</taxon>
        <taxon>Aquifoliaceae</taxon>
        <taxon>Ilex</taxon>
    </lineage>
</organism>
<keyword evidence="1" id="KW-0472">Membrane</keyword>
<dbReference type="Proteomes" id="UP001642360">
    <property type="component" value="Unassembled WGS sequence"/>
</dbReference>
<evidence type="ECO:0000313" key="3">
    <source>
        <dbReference type="Proteomes" id="UP001642360"/>
    </source>
</evidence>
<comment type="caution">
    <text evidence="2">The sequence shown here is derived from an EMBL/GenBank/DDBJ whole genome shotgun (WGS) entry which is preliminary data.</text>
</comment>
<name>A0ABC8T144_9AQUA</name>
<dbReference type="EMBL" id="CAUOFW020003954">
    <property type="protein sequence ID" value="CAK9163100.1"/>
    <property type="molecule type" value="Genomic_DNA"/>
</dbReference>
<proteinExistence type="predicted"/>
<keyword evidence="1" id="KW-0812">Transmembrane</keyword>
<evidence type="ECO:0000313" key="2">
    <source>
        <dbReference type="EMBL" id="CAK9163100.1"/>
    </source>
</evidence>
<gene>
    <name evidence="2" type="ORF">ILEXP_LOCUS32066</name>
</gene>
<evidence type="ECO:0000256" key="1">
    <source>
        <dbReference type="SAM" id="Phobius"/>
    </source>
</evidence>
<accession>A0ABC8T144</accession>